<sequence>MDNRLKPRNLEGFMKKNADSKEFKMPDEVPKELFDIVSQVLSFLERVDEIKSKRD</sequence>
<keyword evidence="2" id="KW-1185">Reference proteome</keyword>
<organism evidence="1 2">
    <name type="scientific">Peptoclostridium litorale DSM 5388</name>
    <dbReference type="NCBI Taxonomy" id="1121324"/>
    <lineage>
        <taxon>Bacteria</taxon>
        <taxon>Bacillati</taxon>
        <taxon>Bacillota</taxon>
        <taxon>Clostridia</taxon>
        <taxon>Peptostreptococcales</taxon>
        <taxon>Peptoclostridiaceae</taxon>
        <taxon>Peptoclostridium</taxon>
    </lineage>
</organism>
<gene>
    <name evidence="1" type="ORF">CLIT_20c00080</name>
</gene>
<proteinExistence type="predicted"/>
<dbReference type="AlphaFoldDB" id="A0A069RC49"/>
<name>A0A069RC49_PEPLI</name>
<dbReference type="STRING" id="1121324.CLIT_20c00080"/>
<comment type="caution">
    <text evidence="1">The sequence shown here is derived from an EMBL/GenBank/DDBJ whole genome shotgun (WGS) entry which is preliminary data.</text>
</comment>
<dbReference type="Proteomes" id="UP000027946">
    <property type="component" value="Unassembled WGS sequence"/>
</dbReference>
<accession>A0A069RC49</accession>
<protein>
    <submittedName>
        <fullName evidence="1">Uncharacterized protein</fullName>
    </submittedName>
</protein>
<reference evidence="1 2" key="1">
    <citation type="submission" date="2014-03" db="EMBL/GenBank/DDBJ databases">
        <title>Genome sequence of Clostridium litorale W6, DSM 5388.</title>
        <authorList>
            <person name="Poehlein A."/>
            <person name="Jagirdar A."/>
            <person name="Khonsari B."/>
            <person name="Chibani C.M."/>
            <person name="Gutierrez Gutierrez D.A."/>
            <person name="Davydova E."/>
            <person name="Alghaithi H.S."/>
            <person name="Nair K.P."/>
            <person name="Dhamotharan K."/>
            <person name="Chandran L."/>
            <person name="G W."/>
            <person name="Daniel R."/>
        </authorList>
    </citation>
    <scope>NUCLEOTIDE SEQUENCE [LARGE SCALE GENOMIC DNA]</scope>
    <source>
        <strain evidence="1 2">W6</strain>
    </source>
</reference>
<dbReference type="RefSeq" id="WP_159434327.1">
    <property type="nucleotide sequence ID" value="NZ_FSRH01000012.1"/>
</dbReference>
<evidence type="ECO:0000313" key="1">
    <source>
        <dbReference type="EMBL" id="KDR94363.1"/>
    </source>
</evidence>
<dbReference type="EMBL" id="JJMM01000020">
    <property type="protein sequence ID" value="KDR94363.1"/>
    <property type="molecule type" value="Genomic_DNA"/>
</dbReference>
<evidence type="ECO:0000313" key="2">
    <source>
        <dbReference type="Proteomes" id="UP000027946"/>
    </source>
</evidence>